<evidence type="ECO:0000256" key="2">
    <source>
        <dbReference type="ARBA" id="ARBA00022679"/>
    </source>
</evidence>
<evidence type="ECO:0000256" key="1">
    <source>
        <dbReference type="ARBA" id="ARBA00022605"/>
    </source>
</evidence>
<protein>
    <recommendedName>
        <fullName evidence="8 9">Homoserine kinase</fullName>
        <shortName evidence="8">HK</shortName>
        <shortName evidence="8">HSK</shortName>
        <ecNumber evidence="8 9">2.7.1.39</ecNumber>
    </recommendedName>
</protein>
<gene>
    <name evidence="8" type="primary">thrB</name>
    <name evidence="11" type="ORF">SAMN06295955_101351</name>
</gene>
<keyword evidence="6 8" id="KW-0067">ATP-binding</keyword>
<dbReference type="InterPro" id="IPR005280">
    <property type="entry name" value="Homoserine_kinase_II"/>
</dbReference>
<evidence type="ECO:0000313" key="11">
    <source>
        <dbReference type="EMBL" id="SNS33691.1"/>
    </source>
</evidence>
<dbReference type="Proteomes" id="UP000198339">
    <property type="component" value="Unassembled WGS sequence"/>
</dbReference>
<keyword evidence="1 8" id="KW-0028">Amino-acid biosynthesis</keyword>
<dbReference type="SUPFAM" id="SSF56112">
    <property type="entry name" value="Protein kinase-like (PK-like)"/>
    <property type="match status" value="1"/>
</dbReference>
<keyword evidence="3 8" id="KW-0791">Threonine biosynthesis</keyword>
<evidence type="ECO:0000256" key="6">
    <source>
        <dbReference type="ARBA" id="ARBA00022840"/>
    </source>
</evidence>
<dbReference type="NCBIfam" id="TIGR00938">
    <property type="entry name" value="thrB_alt"/>
    <property type="match status" value="1"/>
</dbReference>
<evidence type="ECO:0000256" key="8">
    <source>
        <dbReference type="HAMAP-Rule" id="MF_00301"/>
    </source>
</evidence>
<dbReference type="RefSeq" id="WP_089214254.1">
    <property type="nucleotide sequence ID" value="NZ_FZPA01000001.1"/>
</dbReference>
<keyword evidence="12" id="KW-1185">Reference proteome</keyword>
<comment type="pathway">
    <text evidence="8">Amino-acid biosynthesis; L-threonine biosynthesis; L-threonine from L-aspartate: step 4/5.</text>
</comment>
<evidence type="ECO:0000256" key="4">
    <source>
        <dbReference type="ARBA" id="ARBA00022741"/>
    </source>
</evidence>
<dbReference type="Pfam" id="PF01636">
    <property type="entry name" value="APH"/>
    <property type="match status" value="1"/>
</dbReference>
<dbReference type="InterPro" id="IPR050249">
    <property type="entry name" value="Pseudomonas-type_ThrB"/>
</dbReference>
<reference evidence="11 12" key="1">
    <citation type="submission" date="2017-06" db="EMBL/GenBank/DDBJ databases">
        <authorList>
            <person name="Kim H.J."/>
            <person name="Triplett B.A."/>
        </authorList>
    </citation>
    <scope>NUCLEOTIDE SEQUENCE [LARGE SCALE GENOMIC DNA]</scope>
    <source>
        <strain evidence="11 12">DS15</strain>
    </source>
</reference>
<evidence type="ECO:0000256" key="3">
    <source>
        <dbReference type="ARBA" id="ARBA00022697"/>
    </source>
</evidence>
<sequence>MAVYTHVDPDELAALVARYDIGTVVSCKGIAEGVENSNYLLETTGGRFILTLYEKRVKADDLPFFVALLDHLARAGCAVPAMIHDREGAAIQRIAGRSACVIQFLPGISLTHPTPGQCAAAGGALGAMHRALAGYSGARDNSMGHHHWRAIAAGAGDLDSVLPGLQAEVDTELDWLDAHWPAGLPRHVIHADLFPDNVLMLGETVTGLIDFYFAATDFRAYDVAITHASWCFSDDGKRCDQGRASALMRGYLGEVALSDAEIAALPLLARGASLRFLLTRAHDWIHTPAGALVTRKDPSPFLERLRRYRADDAAALFAA</sequence>
<evidence type="ECO:0000259" key="10">
    <source>
        <dbReference type="Pfam" id="PF01636"/>
    </source>
</evidence>
<evidence type="ECO:0000256" key="5">
    <source>
        <dbReference type="ARBA" id="ARBA00022777"/>
    </source>
</evidence>
<dbReference type="CDD" id="cd05153">
    <property type="entry name" value="HomoserineK_II"/>
    <property type="match status" value="1"/>
</dbReference>
<dbReference type="AlphaFoldDB" id="A0A239DNM5"/>
<evidence type="ECO:0000313" key="12">
    <source>
        <dbReference type="Proteomes" id="UP000198339"/>
    </source>
</evidence>
<dbReference type="PANTHER" id="PTHR21064">
    <property type="entry name" value="AMINOGLYCOSIDE PHOSPHOTRANSFERASE DOMAIN-CONTAINING PROTEIN-RELATED"/>
    <property type="match status" value="1"/>
</dbReference>
<keyword evidence="5 8" id="KW-0418">Kinase</keyword>
<comment type="catalytic activity">
    <reaction evidence="8">
        <text>L-homoserine + ATP = O-phospho-L-homoserine + ADP + H(+)</text>
        <dbReference type="Rhea" id="RHEA:13985"/>
        <dbReference type="ChEBI" id="CHEBI:15378"/>
        <dbReference type="ChEBI" id="CHEBI:30616"/>
        <dbReference type="ChEBI" id="CHEBI:57476"/>
        <dbReference type="ChEBI" id="CHEBI:57590"/>
        <dbReference type="ChEBI" id="CHEBI:456216"/>
        <dbReference type="EC" id="2.7.1.39"/>
    </reaction>
</comment>
<accession>A0A239DNM5</accession>
<dbReference type="EC" id="2.7.1.39" evidence="8 9"/>
<dbReference type="Gene3D" id="3.90.1200.10">
    <property type="match status" value="1"/>
</dbReference>
<dbReference type="GO" id="GO:0009088">
    <property type="term" value="P:threonine biosynthetic process"/>
    <property type="evidence" value="ECO:0007669"/>
    <property type="project" value="UniProtKB-UniRule"/>
</dbReference>
<dbReference type="HAMAP" id="MF_00301">
    <property type="entry name" value="Homoser_kinase_2"/>
    <property type="match status" value="1"/>
</dbReference>
<dbReference type="PANTHER" id="PTHR21064:SF6">
    <property type="entry name" value="AMINOGLYCOSIDE PHOSPHOTRANSFERASE DOMAIN-CONTAINING PROTEIN"/>
    <property type="match status" value="1"/>
</dbReference>
<dbReference type="OrthoDB" id="9777460at2"/>
<dbReference type="UniPathway" id="UPA00050">
    <property type="reaction ID" value="UER00064"/>
</dbReference>
<keyword evidence="2 8" id="KW-0808">Transferase</keyword>
<dbReference type="InterPro" id="IPR002575">
    <property type="entry name" value="Aminoglycoside_PTrfase"/>
</dbReference>
<dbReference type="GO" id="GO:0005524">
    <property type="term" value="F:ATP binding"/>
    <property type="evidence" value="ECO:0007669"/>
    <property type="project" value="UniProtKB-KW"/>
</dbReference>
<keyword evidence="4 8" id="KW-0547">Nucleotide-binding</keyword>
<evidence type="ECO:0000256" key="7">
    <source>
        <dbReference type="ARBA" id="ARBA00038240"/>
    </source>
</evidence>
<evidence type="ECO:0000256" key="9">
    <source>
        <dbReference type="NCBIfam" id="TIGR00938"/>
    </source>
</evidence>
<name>A0A239DNM5_9SPHN</name>
<dbReference type="InterPro" id="IPR011009">
    <property type="entry name" value="Kinase-like_dom_sf"/>
</dbReference>
<dbReference type="EMBL" id="FZPA01000001">
    <property type="protein sequence ID" value="SNS33691.1"/>
    <property type="molecule type" value="Genomic_DNA"/>
</dbReference>
<proteinExistence type="inferred from homology"/>
<organism evidence="11 12">
    <name type="scientific">Sphingopyxis indica</name>
    <dbReference type="NCBI Taxonomy" id="436663"/>
    <lineage>
        <taxon>Bacteria</taxon>
        <taxon>Pseudomonadati</taxon>
        <taxon>Pseudomonadota</taxon>
        <taxon>Alphaproteobacteria</taxon>
        <taxon>Sphingomonadales</taxon>
        <taxon>Sphingomonadaceae</taxon>
        <taxon>Sphingopyxis</taxon>
    </lineage>
</organism>
<dbReference type="GO" id="GO:0004413">
    <property type="term" value="F:homoserine kinase activity"/>
    <property type="evidence" value="ECO:0007669"/>
    <property type="project" value="UniProtKB-UniRule"/>
</dbReference>
<dbReference type="NCBIfam" id="NF003558">
    <property type="entry name" value="PRK05231.1"/>
    <property type="match status" value="1"/>
</dbReference>
<feature type="domain" description="Aminoglycoside phosphotransferase" evidence="10">
    <location>
        <begin position="27"/>
        <end position="236"/>
    </location>
</feature>
<comment type="similarity">
    <text evidence="7 8">Belongs to the pseudomonas-type ThrB family.</text>
</comment>
<dbReference type="Gene3D" id="3.30.200.20">
    <property type="entry name" value="Phosphorylase Kinase, domain 1"/>
    <property type="match status" value="1"/>
</dbReference>